<accession>A0A2C9D3A5</accession>
<evidence type="ECO:0000313" key="1">
    <source>
        <dbReference type="EMBL" id="SON54669.1"/>
    </source>
</evidence>
<sequence length="53" mass="5847">MGGFDGKRPGNGAKRHANVSIRAAFVSRLKRRQAVNQAIRRTVLMEDGDRIAP</sequence>
<gene>
    <name evidence="1" type="ORF">HDIA_1128</name>
</gene>
<reference evidence="2" key="1">
    <citation type="submission" date="2017-09" db="EMBL/GenBank/DDBJ databases">
        <title>Genome sequence of Nannocystis excedens DSM 71.</title>
        <authorList>
            <person name="Blom J."/>
        </authorList>
    </citation>
    <scope>NUCLEOTIDE SEQUENCE [LARGE SCALE GENOMIC DNA]</scope>
    <source>
        <strain evidence="2">type strain: E19</strain>
    </source>
</reference>
<dbReference type="Proteomes" id="UP000223606">
    <property type="component" value="Chromosome 1"/>
</dbReference>
<name>A0A2C9D3A5_9HYPH</name>
<evidence type="ECO:0000313" key="2">
    <source>
        <dbReference type="Proteomes" id="UP000223606"/>
    </source>
</evidence>
<keyword evidence="2" id="KW-1185">Reference proteome</keyword>
<dbReference type="EMBL" id="LT960614">
    <property type="protein sequence ID" value="SON54669.1"/>
    <property type="molecule type" value="Genomic_DNA"/>
</dbReference>
<dbReference type="AlphaFoldDB" id="A0A2C9D3A5"/>
<dbReference type="KEGG" id="hdi:HDIA_1128"/>
<protein>
    <submittedName>
        <fullName evidence="1">Uncharacterized protein</fullName>
    </submittedName>
</protein>
<organism evidence="1 2">
    <name type="scientific">Hartmannibacter diazotrophicus</name>
    <dbReference type="NCBI Taxonomy" id="1482074"/>
    <lineage>
        <taxon>Bacteria</taxon>
        <taxon>Pseudomonadati</taxon>
        <taxon>Pseudomonadota</taxon>
        <taxon>Alphaproteobacteria</taxon>
        <taxon>Hyphomicrobiales</taxon>
        <taxon>Pleomorphomonadaceae</taxon>
        <taxon>Hartmannibacter</taxon>
    </lineage>
</organism>
<proteinExistence type="predicted"/>